<feature type="transmembrane region" description="Helical" evidence="1">
    <location>
        <begin position="49"/>
        <end position="73"/>
    </location>
</feature>
<reference evidence="2 3" key="1">
    <citation type="submission" date="2017-08" db="EMBL/GenBank/DDBJ databases">
        <title>Pusillimonas indicus sp. nov., a member of the family Alcaligenaceae isolated from surface seawater.</title>
        <authorList>
            <person name="Li J."/>
        </authorList>
    </citation>
    <scope>NUCLEOTIDE SEQUENCE [LARGE SCALE GENOMIC DNA]</scope>
    <source>
        <strain evidence="2 3">L52-1-41</strain>
    </source>
</reference>
<accession>A0A3A1YWQ7</accession>
<dbReference type="Proteomes" id="UP000266206">
    <property type="component" value="Unassembled WGS sequence"/>
</dbReference>
<gene>
    <name evidence="2" type="ORF">CJP73_00625</name>
</gene>
<comment type="caution">
    <text evidence="2">The sequence shown here is derived from an EMBL/GenBank/DDBJ whole genome shotgun (WGS) entry which is preliminary data.</text>
</comment>
<dbReference type="RefSeq" id="WP_119515211.1">
    <property type="nucleotide sequence ID" value="NZ_NQYH01000001.1"/>
</dbReference>
<organism evidence="2 3">
    <name type="scientific">Neopusillimonas maritima</name>
    <dbReference type="NCBI Taxonomy" id="2026239"/>
    <lineage>
        <taxon>Bacteria</taxon>
        <taxon>Pseudomonadati</taxon>
        <taxon>Pseudomonadota</taxon>
        <taxon>Betaproteobacteria</taxon>
        <taxon>Burkholderiales</taxon>
        <taxon>Alcaligenaceae</taxon>
        <taxon>Neopusillimonas</taxon>
    </lineage>
</organism>
<dbReference type="EMBL" id="NQYH01000001">
    <property type="protein sequence ID" value="RIY41985.1"/>
    <property type="molecule type" value="Genomic_DNA"/>
</dbReference>
<evidence type="ECO:0000313" key="3">
    <source>
        <dbReference type="Proteomes" id="UP000266206"/>
    </source>
</evidence>
<protein>
    <submittedName>
        <fullName evidence="2">Uncharacterized protein</fullName>
    </submittedName>
</protein>
<evidence type="ECO:0000256" key="1">
    <source>
        <dbReference type="SAM" id="Phobius"/>
    </source>
</evidence>
<keyword evidence="1" id="KW-0472">Membrane</keyword>
<keyword evidence="1" id="KW-0812">Transmembrane</keyword>
<evidence type="ECO:0000313" key="2">
    <source>
        <dbReference type="EMBL" id="RIY41985.1"/>
    </source>
</evidence>
<sequence>MTVTEYALMLVATVAVAAVCEGVWMNWIRPRLAHQFGWKEVRPNERIPAAAWAGSAAVLLILFVFLPFVGVAAGY</sequence>
<proteinExistence type="predicted"/>
<dbReference type="AlphaFoldDB" id="A0A3A1YWQ7"/>
<feature type="transmembrane region" description="Helical" evidence="1">
    <location>
        <begin position="6"/>
        <end position="28"/>
    </location>
</feature>
<keyword evidence="1" id="KW-1133">Transmembrane helix</keyword>
<name>A0A3A1YWQ7_9BURK</name>